<dbReference type="InterPro" id="IPR020103">
    <property type="entry name" value="PsdUridine_synth_cat_dom_sf"/>
</dbReference>
<reference evidence="6" key="1">
    <citation type="submission" date="2014-11" db="EMBL/GenBank/DDBJ databases">
        <authorList>
            <person name="Zhu J."/>
            <person name="Qi W."/>
            <person name="Song R."/>
        </authorList>
    </citation>
    <scope>NUCLEOTIDE SEQUENCE</scope>
</reference>
<organism evidence="6">
    <name type="scientific">uncultured Poseidoniia archaeon</name>
    <dbReference type="NCBI Taxonomy" id="1697135"/>
    <lineage>
        <taxon>Archaea</taxon>
        <taxon>Methanobacteriati</taxon>
        <taxon>Thermoplasmatota</taxon>
        <taxon>Candidatus Poseidoniia</taxon>
        <taxon>environmental samples</taxon>
    </lineage>
</organism>
<accession>A0A1B1TEP7</accession>
<proteinExistence type="inferred from homology"/>
<dbReference type="CDD" id="cd00165">
    <property type="entry name" value="S4"/>
    <property type="match status" value="1"/>
</dbReference>
<dbReference type="Pfam" id="PF00849">
    <property type="entry name" value="PseudoU_synth_2"/>
    <property type="match status" value="1"/>
</dbReference>
<dbReference type="InterPro" id="IPR018496">
    <property type="entry name" value="PsdUridine_synth_RsuA/RluB_CS"/>
</dbReference>
<dbReference type="SUPFAM" id="SSF55174">
    <property type="entry name" value="Alpha-L RNA-binding motif"/>
    <property type="match status" value="1"/>
</dbReference>
<dbReference type="NCBIfam" id="TIGR00093">
    <property type="entry name" value="pseudouridine synthase"/>
    <property type="match status" value="1"/>
</dbReference>
<dbReference type="Gene3D" id="3.30.70.580">
    <property type="entry name" value="Pseudouridine synthase I, catalytic domain, N-terminal subdomain"/>
    <property type="match status" value="1"/>
</dbReference>
<dbReference type="InterPro" id="IPR020094">
    <property type="entry name" value="TruA/RsuA/RluB/E/F_N"/>
</dbReference>
<dbReference type="GO" id="GO:0003723">
    <property type="term" value="F:RNA binding"/>
    <property type="evidence" value="ECO:0007669"/>
    <property type="project" value="UniProtKB-KW"/>
</dbReference>
<dbReference type="InterPro" id="IPR050343">
    <property type="entry name" value="RsuA_PseudoU_synthase"/>
</dbReference>
<keyword evidence="3" id="KW-0413">Isomerase</keyword>
<dbReference type="PROSITE" id="PS50889">
    <property type="entry name" value="S4"/>
    <property type="match status" value="1"/>
</dbReference>
<feature type="domain" description="Pseudouridine synthase RsuA/RluA-like" evidence="5">
    <location>
        <begin position="65"/>
        <end position="209"/>
    </location>
</feature>
<evidence type="ECO:0000256" key="3">
    <source>
        <dbReference type="ARBA" id="ARBA00023235"/>
    </source>
</evidence>
<dbReference type="GO" id="GO:0006364">
    <property type="term" value="P:rRNA processing"/>
    <property type="evidence" value="ECO:0007669"/>
    <property type="project" value="UniProtKB-ARBA"/>
</dbReference>
<dbReference type="GO" id="GO:0001522">
    <property type="term" value="P:pseudouridine synthesis"/>
    <property type="evidence" value="ECO:0007669"/>
    <property type="project" value="InterPro"/>
</dbReference>
<dbReference type="PROSITE" id="PS01149">
    <property type="entry name" value="PSI_RSU"/>
    <property type="match status" value="1"/>
</dbReference>
<dbReference type="AlphaFoldDB" id="A0A1B1TEP7"/>
<dbReference type="EMBL" id="KP211907">
    <property type="protein sequence ID" value="ANV80761.1"/>
    <property type="molecule type" value="Genomic_DNA"/>
</dbReference>
<evidence type="ECO:0000259" key="5">
    <source>
        <dbReference type="Pfam" id="PF00849"/>
    </source>
</evidence>
<comment type="similarity">
    <text evidence="1">Belongs to the pseudouridine synthase RsuA family.</text>
</comment>
<dbReference type="Gene3D" id="3.30.70.1560">
    <property type="entry name" value="Alpha-L RNA-binding motif"/>
    <property type="match status" value="1"/>
</dbReference>
<dbReference type="PANTHER" id="PTHR47683">
    <property type="entry name" value="PSEUDOURIDINE SYNTHASE FAMILY PROTEIN-RELATED"/>
    <property type="match status" value="1"/>
</dbReference>
<evidence type="ECO:0000256" key="1">
    <source>
        <dbReference type="ARBA" id="ARBA00008348"/>
    </source>
</evidence>
<dbReference type="SUPFAM" id="SSF55120">
    <property type="entry name" value="Pseudouridine synthase"/>
    <property type="match status" value="1"/>
</dbReference>
<dbReference type="PANTHER" id="PTHR47683:SF4">
    <property type="entry name" value="PSEUDOURIDINE SYNTHASE"/>
    <property type="match status" value="1"/>
</dbReference>
<dbReference type="GO" id="GO:0009982">
    <property type="term" value="F:pseudouridine synthase activity"/>
    <property type="evidence" value="ECO:0007669"/>
    <property type="project" value="InterPro"/>
</dbReference>
<dbReference type="InterPro" id="IPR036986">
    <property type="entry name" value="S4_RNA-bd_sf"/>
</dbReference>
<dbReference type="InterPro" id="IPR000748">
    <property type="entry name" value="PsdUridine_synth_RsuA/RluB/E/F"/>
</dbReference>
<sequence length="252" mass="29199">MKIRLHQFLSKCGDFSSKRDIKEAIWNGEIQINDSIVKNIKFEFNPNTKIVSYRGKILKLPIKNHYFLVNKPSGYICSRLNSQEKELGKKSIFELFENRLSKNIYQSLVTVGRLDEDTTGLLLVTTDGKIVEKITNPENHIPKKYFVKTDLEITEEEITAIRKGIAIKIVEEYHTEEYISRPARITLQDVDAAILTIDEGKKRQIRRMFDTLGNYVVSIHRLAIGDLILENYNVQSGKFKEISKEEILQKCF</sequence>
<dbReference type="Gene3D" id="3.10.290.10">
    <property type="entry name" value="RNA-binding S4 domain"/>
    <property type="match status" value="1"/>
</dbReference>
<keyword evidence="2 4" id="KW-0694">RNA-binding</keyword>
<evidence type="ECO:0000256" key="2">
    <source>
        <dbReference type="ARBA" id="ARBA00022884"/>
    </source>
</evidence>
<name>A0A1B1TEP7_9ARCH</name>
<evidence type="ECO:0000313" key="6">
    <source>
        <dbReference type="EMBL" id="ANV80761.1"/>
    </source>
</evidence>
<dbReference type="InterPro" id="IPR006145">
    <property type="entry name" value="PsdUridine_synth_RsuA/RluA"/>
</dbReference>
<protein>
    <submittedName>
        <fullName evidence="6">Ribosomal small subunit pseudouridine synthase A</fullName>
    </submittedName>
</protein>
<evidence type="ECO:0000256" key="4">
    <source>
        <dbReference type="PROSITE-ProRule" id="PRU00182"/>
    </source>
</evidence>
<dbReference type="InterPro" id="IPR042092">
    <property type="entry name" value="PsdUridine_s_RsuA/RluB/E/F_cat"/>
</dbReference>
<reference evidence="6" key="2">
    <citation type="journal article" date="2015" name="ISME J.">
        <title>A new class of marine Euryarchaeota group II from the Mediterranean deep chlorophyll maximum.</title>
        <authorList>
            <person name="Martin-Cuadrado A.B."/>
            <person name="Garcia-Heredia I."/>
            <person name="Molto A.G."/>
            <person name="Lopez-Ubeda R."/>
            <person name="Kimes N."/>
            <person name="Lopez-Garcia P."/>
            <person name="Moreira D."/>
            <person name="Rodriguez-Valera F."/>
        </authorList>
    </citation>
    <scope>NUCLEOTIDE SEQUENCE</scope>
</reference>